<proteinExistence type="predicted"/>
<comment type="caution">
    <text evidence="2">The sequence shown here is derived from an EMBL/GenBank/DDBJ whole genome shotgun (WGS) entry which is preliminary data.</text>
</comment>
<keyword evidence="1" id="KW-1133">Transmembrane helix</keyword>
<evidence type="ECO:0000256" key="1">
    <source>
        <dbReference type="SAM" id="Phobius"/>
    </source>
</evidence>
<feature type="transmembrane region" description="Helical" evidence="1">
    <location>
        <begin position="21"/>
        <end position="44"/>
    </location>
</feature>
<keyword evidence="1" id="KW-0812">Transmembrane</keyword>
<dbReference type="Proteomes" id="UP000244978">
    <property type="component" value="Unassembled WGS sequence"/>
</dbReference>
<protein>
    <recommendedName>
        <fullName evidence="4">DUF1648 domain-containing protein</fullName>
    </recommendedName>
</protein>
<gene>
    <name evidence="2" type="ORF">DF220_02950</name>
</gene>
<feature type="transmembrane region" description="Helical" evidence="1">
    <location>
        <begin position="195"/>
        <end position="215"/>
    </location>
</feature>
<feature type="transmembrane region" description="Helical" evidence="1">
    <location>
        <begin position="64"/>
        <end position="88"/>
    </location>
</feature>
<dbReference type="EMBL" id="QEEX01000001">
    <property type="protein sequence ID" value="PWB96905.1"/>
    <property type="molecule type" value="Genomic_DNA"/>
</dbReference>
<feature type="transmembrane region" description="Helical" evidence="1">
    <location>
        <begin position="140"/>
        <end position="159"/>
    </location>
</feature>
<sequence>MTPDSTTDLARRIHNTRIRATLVGGIFPALVGFIGAAVAASWIPEVPNPAAIHWSGSGPDGFGSPWQLVFIMFVVPVGFAAFAATSTWKTTDAGLLSANQKAIAVTGPWLASIIAIGVGGSLAIQRGFADAHDVPDAGPALLLGFIVGFALAGLAWFVLPPVDRTPVAGIEPTPIVAASTERVSWTRNVSMARGGIVLVCIAILAVAAGGVVASASEPKMLPLVVGIVLVLALLLVSMSWWRVSADHRGLTVRSVAGFPKTTIPAADIVAVRVVEVNPAADFGGWGWRWDAQGRSGVVMRKGPAIEVERRSGKRFVVTVDDAETGAAVLAGVIEHPAT</sequence>
<accession>A0A2U1SZ49</accession>
<evidence type="ECO:0008006" key="4">
    <source>
        <dbReference type="Google" id="ProtNLM"/>
    </source>
</evidence>
<reference evidence="3" key="1">
    <citation type="submission" date="2018-04" db="EMBL/GenBank/DDBJ databases">
        <authorList>
            <person name="Liu S."/>
            <person name="Wang Z."/>
            <person name="Li J."/>
        </authorList>
    </citation>
    <scope>NUCLEOTIDE SEQUENCE [LARGE SCALE GENOMIC DNA]</scope>
    <source>
        <strain evidence="3">S1194</strain>
    </source>
</reference>
<evidence type="ECO:0000313" key="2">
    <source>
        <dbReference type="EMBL" id="PWB96905.1"/>
    </source>
</evidence>
<dbReference type="RefSeq" id="WP_108996938.1">
    <property type="nucleotide sequence ID" value="NZ_QEEX01000001.1"/>
</dbReference>
<feature type="transmembrane region" description="Helical" evidence="1">
    <location>
        <begin position="109"/>
        <end position="128"/>
    </location>
</feature>
<feature type="transmembrane region" description="Helical" evidence="1">
    <location>
        <begin position="221"/>
        <end position="241"/>
    </location>
</feature>
<dbReference type="AlphaFoldDB" id="A0A2U1SZ49"/>
<evidence type="ECO:0000313" key="3">
    <source>
        <dbReference type="Proteomes" id="UP000244978"/>
    </source>
</evidence>
<name>A0A2U1SZ49_9MICO</name>
<organism evidence="2 3">
    <name type="scientific">Homoserinimonas hongtaonis</name>
    <dbReference type="NCBI Taxonomy" id="2079791"/>
    <lineage>
        <taxon>Bacteria</taxon>
        <taxon>Bacillati</taxon>
        <taxon>Actinomycetota</taxon>
        <taxon>Actinomycetes</taxon>
        <taxon>Micrococcales</taxon>
        <taxon>Microbacteriaceae</taxon>
        <taxon>Homoserinimonas</taxon>
    </lineage>
</organism>
<keyword evidence="3" id="KW-1185">Reference proteome</keyword>
<keyword evidence="1" id="KW-0472">Membrane</keyword>